<proteinExistence type="predicted"/>
<protein>
    <submittedName>
        <fullName evidence="1">Uncharacterized protein</fullName>
    </submittedName>
</protein>
<name>A0A6M3L3T0_9ZZZZ</name>
<organism evidence="1">
    <name type="scientific">viral metagenome</name>
    <dbReference type="NCBI Taxonomy" id="1070528"/>
    <lineage>
        <taxon>unclassified sequences</taxon>
        <taxon>metagenomes</taxon>
        <taxon>organismal metagenomes</taxon>
    </lineage>
</organism>
<sequence length="80" mass="9117">MYELRYSPMTGKVSCIVRDGKDSIPICEANSYYQEFLKWNKTQKTPLDLKSTVPIVSPLPVGTVDQRIDKLEARVAILEK</sequence>
<gene>
    <name evidence="1" type="ORF">MM415B02798_0004</name>
</gene>
<accession>A0A6M3L3T0</accession>
<dbReference type="EMBL" id="MT142765">
    <property type="protein sequence ID" value="QJA88251.1"/>
    <property type="molecule type" value="Genomic_DNA"/>
</dbReference>
<reference evidence="1" key="1">
    <citation type="submission" date="2020-03" db="EMBL/GenBank/DDBJ databases">
        <title>The deep terrestrial virosphere.</title>
        <authorList>
            <person name="Holmfeldt K."/>
            <person name="Nilsson E."/>
            <person name="Simone D."/>
            <person name="Lopez-Fernandez M."/>
            <person name="Wu X."/>
            <person name="de Brujin I."/>
            <person name="Lundin D."/>
            <person name="Andersson A."/>
            <person name="Bertilsson S."/>
            <person name="Dopson M."/>
        </authorList>
    </citation>
    <scope>NUCLEOTIDE SEQUENCE</scope>
    <source>
        <strain evidence="1">MM415B02798</strain>
    </source>
</reference>
<evidence type="ECO:0000313" key="1">
    <source>
        <dbReference type="EMBL" id="QJA88251.1"/>
    </source>
</evidence>
<dbReference type="AlphaFoldDB" id="A0A6M3L3T0"/>